<protein>
    <submittedName>
        <fullName evidence="1">Uncharacterized protein</fullName>
    </submittedName>
</protein>
<comment type="caution">
    <text evidence="1">The sequence shown here is derived from an EMBL/GenBank/DDBJ whole genome shotgun (WGS) entry which is preliminary data.</text>
</comment>
<evidence type="ECO:0000313" key="2">
    <source>
        <dbReference type="Proteomes" id="UP001145114"/>
    </source>
</evidence>
<gene>
    <name evidence="1" type="ORF">EV182_008038</name>
</gene>
<keyword evidence="2" id="KW-1185">Reference proteome</keyword>
<sequence length="98" mass="11053">MMMPMTAPVANVDPASLQARRLNPPHMLFNLPTIDPVEPWQLTMMDNYQMVKDLITGKSDMEIHDNMHQKASQSMELHHKLAEGLLLGILVNAPHAKN</sequence>
<proteinExistence type="predicted"/>
<feature type="non-terminal residue" evidence="1">
    <location>
        <position position="98"/>
    </location>
</feature>
<dbReference type="Proteomes" id="UP001145114">
    <property type="component" value="Unassembled WGS sequence"/>
</dbReference>
<name>A0ACC1H725_9FUNG</name>
<accession>A0ACC1H725</accession>
<dbReference type="EMBL" id="JAMZIH010009113">
    <property type="protein sequence ID" value="KAJ1670724.1"/>
    <property type="molecule type" value="Genomic_DNA"/>
</dbReference>
<reference evidence="1" key="1">
    <citation type="submission" date="2022-06" db="EMBL/GenBank/DDBJ databases">
        <title>Phylogenomic reconstructions and comparative analyses of Kickxellomycotina fungi.</title>
        <authorList>
            <person name="Reynolds N.K."/>
            <person name="Stajich J.E."/>
            <person name="Barry K."/>
            <person name="Grigoriev I.V."/>
            <person name="Crous P."/>
            <person name="Smith M.E."/>
        </authorList>
    </citation>
    <scope>NUCLEOTIDE SEQUENCE</scope>
    <source>
        <strain evidence="1">RSA 2271</strain>
    </source>
</reference>
<organism evidence="1 2">
    <name type="scientific">Spiromyces aspiralis</name>
    <dbReference type="NCBI Taxonomy" id="68401"/>
    <lineage>
        <taxon>Eukaryota</taxon>
        <taxon>Fungi</taxon>
        <taxon>Fungi incertae sedis</taxon>
        <taxon>Zoopagomycota</taxon>
        <taxon>Kickxellomycotina</taxon>
        <taxon>Kickxellomycetes</taxon>
        <taxon>Kickxellales</taxon>
        <taxon>Kickxellaceae</taxon>
        <taxon>Spiromyces</taxon>
    </lineage>
</organism>
<evidence type="ECO:0000313" key="1">
    <source>
        <dbReference type="EMBL" id="KAJ1670724.1"/>
    </source>
</evidence>